<dbReference type="PROSITE" id="PS51379">
    <property type="entry name" value="4FE4S_FER_2"/>
    <property type="match status" value="2"/>
</dbReference>
<dbReference type="InterPro" id="IPR047964">
    <property type="entry name" value="EFR1-like"/>
</dbReference>
<keyword evidence="10" id="KW-1185">Reference proteome</keyword>
<dbReference type="PROSITE" id="PS00198">
    <property type="entry name" value="4FE4S_FER_1"/>
    <property type="match status" value="2"/>
</dbReference>
<dbReference type="GO" id="GO:0046872">
    <property type="term" value="F:metal ion binding"/>
    <property type="evidence" value="ECO:0007669"/>
    <property type="project" value="UniProtKB-KW"/>
</dbReference>
<sequence>MILYFSGTGNSAYVAKRIGKEVMDDVINLFEKIRNKDNSKLYSEDSWIIVVPTYAWRIPHIVQNWIENTEFTGSKDIYFVMTCGENIGNAGKYLKKLCLQKNMNYYGCAEIVMPENYIALFSTPTEEQAMEIIERAEVVIDKVASYIRNGEEFPQAKISIGDRMSSGIINDLFYPLFVHAKKFYVTNTCISCGKCLDVCPTNNIRMENKKPVWAENCTHCMACINRCPKEAIEYGKHSHGLPRYTCKKEMLY</sequence>
<evidence type="ECO:0000256" key="6">
    <source>
        <dbReference type="ARBA" id="ARBA00023004"/>
    </source>
</evidence>
<keyword evidence="6" id="KW-0408">Iron</keyword>
<evidence type="ECO:0000313" key="10">
    <source>
        <dbReference type="Proteomes" id="UP000261080"/>
    </source>
</evidence>
<dbReference type="Gene3D" id="3.30.70.20">
    <property type="match status" value="1"/>
</dbReference>
<dbReference type="InterPro" id="IPR029039">
    <property type="entry name" value="Flavoprotein-like_sf"/>
</dbReference>
<dbReference type="RefSeq" id="WP_024732457.1">
    <property type="nucleotide sequence ID" value="NZ_CALBAT010000002.1"/>
</dbReference>
<dbReference type="Gene3D" id="3.40.50.360">
    <property type="match status" value="1"/>
</dbReference>
<comment type="function">
    <text evidence="2">Ferredoxins are iron-sulfur proteins that transfer electrons in a wide variety of metabolic reactions.</text>
</comment>
<comment type="cofactor">
    <cofactor evidence="1">
        <name>[4Fe-4S] cluster</name>
        <dbReference type="ChEBI" id="CHEBI:49883"/>
    </cofactor>
</comment>
<feature type="domain" description="4Fe-4S ferredoxin-type" evidence="8">
    <location>
        <begin position="180"/>
        <end position="209"/>
    </location>
</feature>
<dbReference type="AlphaFoldDB" id="A0A3E3K6A5"/>
<gene>
    <name evidence="9" type="ORF">DW016_02430</name>
</gene>
<evidence type="ECO:0000259" key="8">
    <source>
        <dbReference type="PROSITE" id="PS51379"/>
    </source>
</evidence>
<dbReference type="GO" id="GO:0051539">
    <property type="term" value="F:4 iron, 4 sulfur cluster binding"/>
    <property type="evidence" value="ECO:0007669"/>
    <property type="project" value="UniProtKB-KW"/>
</dbReference>
<dbReference type="PANTHER" id="PTHR24960">
    <property type="entry name" value="PHOTOSYSTEM I IRON-SULFUR CENTER-RELATED"/>
    <property type="match status" value="1"/>
</dbReference>
<dbReference type="InterPro" id="IPR026816">
    <property type="entry name" value="Flavodoxin_dom"/>
</dbReference>
<dbReference type="InterPro" id="IPR017900">
    <property type="entry name" value="4Fe4S_Fe_S_CS"/>
</dbReference>
<dbReference type="InterPro" id="IPR050157">
    <property type="entry name" value="PSI_iron-sulfur_center"/>
</dbReference>
<dbReference type="Proteomes" id="UP000261080">
    <property type="component" value="Unassembled WGS sequence"/>
</dbReference>
<accession>A0A3E3K6A5</accession>
<dbReference type="SUPFAM" id="SSF54862">
    <property type="entry name" value="4Fe-4S ferredoxins"/>
    <property type="match status" value="1"/>
</dbReference>
<name>A0A3E3K6A5_9FIRM</name>
<dbReference type="Pfam" id="PF13237">
    <property type="entry name" value="Fer4_10"/>
    <property type="match status" value="1"/>
</dbReference>
<comment type="caution">
    <text evidence="9">The sequence shown here is derived from an EMBL/GenBank/DDBJ whole genome shotgun (WGS) entry which is preliminary data.</text>
</comment>
<feature type="domain" description="4Fe-4S ferredoxin-type" evidence="8">
    <location>
        <begin position="214"/>
        <end position="237"/>
    </location>
</feature>
<dbReference type="PANTHER" id="PTHR24960:SF79">
    <property type="entry name" value="PHOTOSYSTEM I IRON-SULFUR CENTER"/>
    <property type="match status" value="1"/>
</dbReference>
<dbReference type="Pfam" id="PF12724">
    <property type="entry name" value="Flavodoxin_5"/>
    <property type="match status" value="1"/>
</dbReference>
<evidence type="ECO:0000256" key="5">
    <source>
        <dbReference type="ARBA" id="ARBA00022723"/>
    </source>
</evidence>
<keyword evidence="7" id="KW-0411">Iron-sulfur</keyword>
<protein>
    <recommendedName>
        <fullName evidence="3">Ferredoxin</fullName>
    </recommendedName>
</protein>
<evidence type="ECO:0000256" key="7">
    <source>
        <dbReference type="ARBA" id="ARBA00023014"/>
    </source>
</evidence>
<evidence type="ECO:0000256" key="3">
    <source>
        <dbReference type="ARBA" id="ARBA00013529"/>
    </source>
</evidence>
<dbReference type="OrthoDB" id="9813995at2"/>
<proteinExistence type="predicted"/>
<organism evidence="9 10">
    <name type="scientific">Sellimonas intestinalis</name>
    <dbReference type="NCBI Taxonomy" id="1653434"/>
    <lineage>
        <taxon>Bacteria</taxon>
        <taxon>Bacillati</taxon>
        <taxon>Bacillota</taxon>
        <taxon>Clostridia</taxon>
        <taxon>Lachnospirales</taxon>
        <taxon>Lachnospiraceae</taxon>
        <taxon>Sellimonas</taxon>
    </lineage>
</organism>
<dbReference type="InterPro" id="IPR017896">
    <property type="entry name" value="4Fe4S_Fe-S-bd"/>
</dbReference>
<reference evidence="9 10" key="1">
    <citation type="submission" date="2018-08" db="EMBL/GenBank/DDBJ databases">
        <title>A genome reference for cultivated species of the human gut microbiota.</title>
        <authorList>
            <person name="Zou Y."/>
            <person name="Xue W."/>
            <person name="Luo G."/>
        </authorList>
    </citation>
    <scope>NUCLEOTIDE SEQUENCE [LARGE SCALE GENOMIC DNA]</scope>
    <source>
        <strain evidence="9 10">AF37-2AT</strain>
    </source>
</reference>
<evidence type="ECO:0000256" key="1">
    <source>
        <dbReference type="ARBA" id="ARBA00001966"/>
    </source>
</evidence>
<evidence type="ECO:0000313" key="9">
    <source>
        <dbReference type="EMBL" id="RGE90123.1"/>
    </source>
</evidence>
<keyword evidence="4" id="KW-0004">4Fe-4S</keyword>
<keyword evidence="5" id="KW-0479">Metal-binding</keyword>
<dbReference type="EMBL" id="QVLX01000001">
    <property type="protein sequence ID" value="RGE90123.1"/>
    <property type="molecule type" value="Genomic_DNA"/>
</dbReference>
<dbReference type="NCBIfam" id="NF038196">
    <property type="entry name" value="ferrodoxin_EFR1"/>
    <property type="match status" value="1"/>
</dbReference>
<evidence type="ECO:0000256" key="2">
    <source>
        <dbReference type="ARBA" id="ARBA00003532"/>
    </source>
</evidence>
<evidence type="ECO:0000256" key="4">
    <source>
        <dbReference type="ARBA" id="ARBA00022485"/>
    </source>
</evidence>
<dbReference type="SUPFAM" id="SSF52218">
    <property type="entry name" value="Flavoproteins"/>
    <property type="match status" value="1"/>
</dbReference>